<dbReference type="EMBL" id="JAHRIN010046497">
    <property type="protein sequence ID" value="MEQ2207902.1"/>
    <property type="molecule type" value="Genomic_DNA"/>
</dbReference>
<protein>
    <submittedName>
        <fullName evidence="2">Uncharacterized protein</fullName>
    </submittedName>
</protein>
<accession>A0ABV0RIB7</accession>
<proteinExistence type="predicted"/>
<evidence type="ECO:0000313" key="3">
    <source>
        <dbReference type="Proteomes" id="UP001434883"/>
    </source>
</evidence>
<sequence>MTYCEGHHRQWWRRRQKIEQEEMRTAMFFFLQLQFHLLARRGSLPLLMVTEDFVVVGGPAALTGGAPLPVDRPFGRPTLPNVGSRGAPGVGLLGNGGIAPLPEVETQESHRDIRRMKENK</sequence>
<dbReference type="Proteomes" id="UP001434883">
    <property type="component" value="Unassembled WGS sequence"/>
</dbReference>
<feature type="compositionally biased region" description="Basic and acidic residues" evidence="1">
    <location>
        <begin position="107"/>
        <end position="120"/>
    </location>
</feature>
<name>A0ABV0RIB7_9TELE</name>
<feature type="region of interest" description="Disordered" evidence="1">
    <location>
        <begin position="97"/>
        <end position="120"/>
    </location>
</feature>
<organism evidence="2 3">
    <name type="scientific">Xenoophorus captivus</name>
    <dbReference type="NCBI Taxonomy" id="1517983"/>
    <lineage>
        <taxon>Eukaryota</taxon>
        <taxon>Metazoa</taxon>
        <taxon>Chordata</taxon>
        <taxon>Craniata</taxon>
        <taxon>Vertebrata</taxon>
        <taxon>Euteleostomi</taxon>
        <taxon>Actinopterygii</taxon>
        <taxon>Neopterygii</taxon>
        <taxon>Teleostei</taxon>
        <taxon>Neoteleostei</taxon>
        <taxon>Acanthomorphata</taxon>
        <taxon>Ovalentaria</taxon>
        <taxon>Atherinomorphae</taxon>
        <taxon>Cyprinodontiformes</taxon>
        <taxon>Goodeidae</taxon>
        <taxon>Xenoophorus</taxon>
    </lineage>
</organism>
<gene>
    <name evidence="2" type="ORF">XENOCAPTIV_020732</name>
</gene>
<evidence type="ECO:0000256" key="1">
    <source>
        <dbReference type="SAM" id="MobiDB-lite"/>
    </source>
</evidence>
<comment type="caution">
    <text evidence="2">The sequence shown here is derived from an EMBL/GenBank/DDBJ whole genome shotgun (WGS) entry which is preliminary data.</text>
</comment>
<evidence type="ECO:0000313" key="2">
    <source>
        <dbReference type="EMBL" id="MEQ2207902.1"/>
    </source>
</evidence>
<keyword evidence="3" id="KW-1185">Reference proteome</keyword>
<reference evidence="2 3" key="1">
    <citation type="submission" date="2021-06" db="EMBL/GenBank/DDBJ databases">
        <authorList>
            <person name="Palmer J.M."/>
        </authorList>
    </citation>
    <scope>NUCLEOTIDE SEQUENCE [LARGE SCALE GENOMIC DNA]</scope>
    <source>
        <strain evidence="2 3">XC_2019</strain>
        <tissue evidence="2">Muscle</tissue>
    </source>
</reference>